<feature type="compositionally biased region" description="Basic and acidic residues" evidence="3">
    <location>
        <begin position="15"/>
        <end position="26"/>
    </location>
</feature>
<organism evidence="6 7">
    <name type="scientific">Plasmodium relictum</name>
    <dbReference type="NCBI Taxonomy" id="85471"/>
    <lineage>
        <taxon>Eukaryota</taxon>
        <taxon>Sar</taxon>
        <taxon>Alveolata</taxon>
        <taxon>Apicomplexa</taxon>
        <taxon>Aconoidasida</taxon>
        <taxon>Haemosporida</taxon>
        <taxon>Plasmodiidae</taxon>
        <taxon>Plasmodium</taxon>
        <taxon>Plasmodium (Haemamoeba)</taxon>
    </lineage>
</organism>
<dbReference type="VEuPathDB" id="PlasmoDB:PRELSG_1223200"/>
<keyword evidence="4" id="KW-0472">Membrane</keyword>
<accession>A0A1J1H8V3</accession>
<dbReference type="RefSeq" id="XP_028534348.1">
    <property type="nucleotide sequence ID" value="XM_028678017.1"/>
</dbReference>
<keyword evidence="4" id="KW-1133">Transmembrane helix</keyword>
<protein>
    <submittedName>
        <fullName evidence="6">Large ribosomal subunit nuclear export factor, putative</fullName>
    </submittedName>
</protein>
<evidence type="ECO:0000256" key="4">
    <source>
        <dbReference type="SAM" id="Phobius"/>
    </source>
</evidence>
<feature type="transmembrane region" description="Helical" evidence="4">
    <location>
        <begin position="436"/>
        <end position="456"/>
    </location>
</feature>
<keyword evidence="4" id="KW-0812">Transmembrane</keyword>
<dbReference type="Pfam" id="PF03914">
    <property type="entry name" value="CBF"/>
    <property type="match status" value="1"/>
</dbReference>
<dbReference type="InterPro" id="IPR005612">
    <property type="entry name" value="CCAAT-binding_factor"/>
</dbReference>
<comment type="similarity">
    <text evidence="1">Belongs to the CBF/MAK21 family.</text>
</comment>
<sequence>MNKNFNGNQKKKRGNKNDIRKYDFNKKNKSFKSKKAKLKKKFPIINKWKNKNNNINVKEESSKKFNNNTKDNSKKNAYDIEHMLDNIIESKINLKKIDENFIINLKTLYDINSLWILLKKNIEHIVLKYVLKKKKDKLQYDNINFYIKKLQKKKINETKTEKENLIKHDEDKGNKNVFQQKLFFIGKEDTLFEFDEEKNENVLNFKQWKNKIKLLLKSRMLHEVRDGNNEEKNFVEKNLDYNNIPIYLKRVYNISDEKDKSINNINLKLLLKKKININDIYNLLYDIGLNIIYSNYKIFIEKFSEDEEKIHLEIIHNKNNIFSDRANNIVVLIKKNPLVYIVYAKTLIDFYQKKEDVFIKKTILECLKHIFLFVLPNDNLQNIHENNKDIMNYILNILFNRFNFKEYNFSSFYFFFNALIYLYTFENFTKKLFLQYIFILKNGMYSLIPSMFYISAKNINEFCLKKKENKYANLNLILEGYLTLKKGNPLLLNFLKHIITIDNLRRYITFFLFEKILSNLRFCVDNIVLSLKSTERQKNICDKLKNDILSINRCLYILYRIKCNSFNDVTENIIYFSTYLFEIFSRNVYELYDNKNVFLNEWNIEKMSYIKYNDESDTLKNGIRLNIDNGKNIEKDNTKEINEDNNCNGNIDMCIKNESNYNSSNCIYESKSSLCIVNNASINGNEEGSVNNEKTDIIKNEEIYIGDNEMNIYKTKEMIDLKNDENVTNECNNDTTNGDINEKKENNLKNVTDLKKKKKEKKKKMEKNVFHKNCMYAYLSKKVLKLLSSILVKNIYFIIYNKCLLLKNQNNGYINKSTENKYLHSLNFLSFLKVINSVDSYKIKINFLIIMFLLLYSSNQIDDNTYCYFYSILKNLNYYESEYTYNFFGLLTVLILTDNNFMRNVSFIKRIFQHSIHSKESYAQLFSLMMLRYLVLKKSVLIKFLYNDENKLYWQNLDYVKNSYISKFNKYHKEEDKIINDQTFSYNKSVNNPIDSNSVLTHLYEFYNLSSLLNDNFKNILLEFRNITIFNYNPFQRKKFNIIKNSLNNKYINDKIFSVQKNKNDITLKEDNAQELTNENNNNDIININDNNNNQDEKKNDDDIIINIKKNNNKRKDGMDHIIKDLKNDDSLDFTNKKETLNYYYNYSYETNTVINILEKLTIEYKNAKDQVNVLNIFNNFLHDSCINEKSDGVNEMNIRKSKLMNNAYQKYFYDILYYYNNNSFKKFKDKYQIKKIKPSDDGASSSIDEEQEEDEFLDKFITKNFDIDKDLGDDIFYDNKENKSKRKKRKMNEERSSKYKNSRSSHKKQHTAKKSESTDILDFSDFAKLKKKK</sequence>
<dbReference type="Proteomes" id="UP000220158">
    <property type="component" value="Chromosome 12"/>
</dbReference>
<gene>
    <name evidence="6" type="ORF">PRELSG_1223200</name>
</gene>
<evidence type="ECO:0000256" key="1">
    <source>
        <dbReference type="ARBA" id="ARBA00007797"/>
    </source>
</evidence>
<evidence type="ECO:0000259" key="5">
    <source>
        <dbReference type="Pfam" id="PF03914"/>
    </source>
</evidence>
<dbReference type="EMBL" id="LN835307">
    <property type="protein sequence ID" value="CRH01348.1"/>
    <property type="molecule type" value="Genomic_DNA"/>
</dbReference>
<keyword evidence="7" id="KW-1185">Reference proteome</keyword>
<evidence type="ECO:0000256" key="2">
    <source>
        <dbReference type="SAM" id="Coils"/>
    </source>
</evidence>
<name>A0A1J1H8V3_PLARL</name>
<proteinExistence type="inferred from homology"/>
<dbReference type="OrthoDB" id="371793at2759"/>
<feature type="coiled-coil region" evidence="2">
    <location>
        <begin position="741"/>
        <end position="768"/>
    </location>
</feature>
<dbReference type="OMA" id="FNFKEYN"/>
<feature type="region of interest" description="Disordered" evidence="3">
    <location>
        <begin position="1281"/>
        <end position="1318"/>
    </location>
</feature>
<evidence type="ECO:0000313" key="7">
    <source>
        <dbReference type="Proteomes" id="UP000220158"/>
    </source>
</evidence>
<dbReference type="KEGG" id="prel:PRELSG_1223200"/>
<evidence type="ECO:0000313" key="6">
    <source>
        <dbReference type="EMBL" id="CRH01348.1"/>
    </source>
</evidence>
<feature type="transmembrane region" description="Helical" evidence="4">
    <location>
        <begin position="407"/>
        <end position="424"/>
    </location>
</feature>
<feature type="region of interest" description="Disordered" evidence="3">
    <location>
        <begin position="1"/>
        <end position="31"/>
    </location>
</feature>
<evidence type="ECO:0000256" key="3">
    <source>
        <dbReference type="SAM" id="MobiDB-lite"/>
    </source>
</evidence>
<dbReference type="GeneID" id="39737476"/>
<keyword evidence="2" id="KW-0175">Coiled coil</keyword>
<feature type="domain" description="CCAAT-binding factor" evidence="5">
    <location>
        <begin position="850"/>
        <end position="1012"/>
    </location>
</feature>
<reference evidence="6 7" key="1">
    <citation type="submission" date="2015-04" db="EMBL/GenBank/DDBJ databases">
        <authorList>
            <consortium name="Pathogen Informatics"/>
        </authorList>
    </citation>
    <scope>NUCLEOTIDE SEQUENCE [LARGE SCALE GENOMIC DNA]</scope>
    <source>
        <strain evidence="6 7">SGS1</strain>
    </source>
</reference>
<feature type="compositionally biased region" description="Basic residues" evidence="3">
    <location>
        <begin position="1299"/>
        <end position="1313"/>
    </location>
</feature>